<organism evidence="1 2">
    <name type="scientific">Paenibacillus pseudetheri</name>
    <dbReference type="NCBI Taxonomy" id="2897682"/>
    <lineage>
        <taxon>Bacteria</taxon>
        <taxon>Bacillati</taxon>
        <taxon>Bacillota</taxon>
        <taxon>Bacilli</taxon>
        <taxon>Bacillales</taxon>
        <taxon>Paenibacillaceae</taxon>
        <taxon>Paenibacillus</taxon>
    </lineage>
</organism>
<dbReference type="EMBL" id="CAKMAB010000019">
    <property type="protein sequence ID" value="CAH1057350.1"/>
    <property type="molecule type" value="Genomic_DNA"/>
</dbReference>
<dbReference type="Proteomes" id="UP000838749">
    <property type="component" value="Unassembled WGS sequence"/>
</dbReference>
<gene>
    <name evidence="1" type="ORF">PAECIP111894_03508</name>
</gene>
<evidence type="ECO:0000313" key="1">
    <source>
        <dbReference type="EMBL" id="CAH1057350.1"/>
    </source>
</evidence>
<evidence type="ECO:0000313" key="2">
    <source>
        <dbReference type="Proteomes" id="UP000838749"/>
    </source>
</evidence>
<keyword evidence="2" id="KW-1185">Reference proteome</keyword>
<accession>A0ABM9BEY8</accession>
<protein>
    <submittedName>
        <fullName evidence="1">Uncharacterized protein</fullName>
    </submittedName>
</protein>
<name>A0ABM9BEY8_9BACL</name>
<sequence length="66" mass="7647">MIDALWLRSCLCRMRELGKRILKLNRSCLNAHKTHGFKSFSLYRTGNLVYPLLIACLRKVVLTVDP</sequence>
<proteinExistence type="predicted"/>
<comment type="caution">
    <text evidence="1">The sequence shown here is derived from an EMBL/GenBank/DDBJ whole genome shotgun (WGS) entry which is preliminary data.</text>
</comment>
<reference evidence="1" key="1">
    <citation type="submission" date="2021-12" db="EMBL/GenBank/DDBJ databases">
        <authorList>
            <person name="Criscuolo A."/>
        </authorList>
    </citation>
    <scope>NUCLEOTIDE SEQUENCE</scope>
    <source>
        <strain evidence="1">CIP111894</strain>
    </source>
</reference>